<proteinExistence type="predicted"/>
<feature type="region of interest" description="Disordered" evidence="2">
    <location>
        <begin position="1"/>
        <end position="20"/>
    </location>
</feature>
<accession>A0ABQ5I8E6</accession>
<name>A0ABQ5I8E6_9ASTR</name>
<sequence length="212" mass="24056">MRKQRKDSGPTEPVTDEAHSIKKVLDLAKSKTSSCKEIAKHQEESQSIGKEKEVKNSRSQEIKEEVNWRMILNFAAMQSSITQMSKRSNELTYLTTSLLLYKLTRQLKLLPIAPTTTIRLITLAQTLIEIKAAKPKAVTSATTTTTTTRPKARNKGKTIMVEPERPLKKKDQVALDEEMARNHEAQMQAELIEEERLARQKEEEANIALIES</sequence>
<feature type="compositionally biased region" description="Basic and acidic residues" evidence="2">
    <location>
        <begin position="37"/>
        <end position="58"/>
    </location>
</feature>
<feature type="coiled-coil region" evidence="1">
    <location>
        <begin position="175"/>
        <end position="204"/>
    </location>
</feature>
<dbReference type="EMBL" id="BQNB010020474">
    <property type="protein sequence ID" value="GJT96366.1"/>
    <property type="molecule type" value="Genomic_DNA"/>
</dbReference>
<keyword evidence="4" id="KW-1185">Reference proteome</keyword>
<reference evidence="3" key="1">
    <citation type="journal article" date="2022" name="Int. J. Mol. Sci.">
        <title>Draft Genome of Tanacetum Coccineum: Genomic Comparison of Closely Related Tanacetum-Family Plants.</title>
        <authorList>
            <person name="Yamashiro T."/>
            <person name="Shiraishi A."/>
            <person name="Nakayama K."/>
            <person name="Satake H."/>
        </authorList>
    </citation>
    <scope>NUCLEOTIDE SEQUENCE</scope>
</reference>
<protein>
    <submittedName>
        <fullName evidence="3">Uncharacterized protein</fullName>
    </submittedName>
</protein>
<reference evidence="3" key="2">
    <citation type="submission" date="2022-01" db="EMBL/GenBank/DDBJ databases">
        <authorList>
            <person name="Yamashiro T."/>
            <person name="Shiraishi A."/>
            <person name="Satake H."/>
            <person name="Nakayama K."/>
        </authorList>
    </citation>
    <scope>NUCLEOTIDE SEQUENCE</scope>
</reference>
<feature type="region of interest" description="Disordered" evidence="2">
    <location>
        <begin position="36"/>
        <end position="58"/>
    </location>
</feature>
<evidence type="ECO:0000256" key="1">
    <source>
        <dbReference type="SAM" id="Coils"/>
    </source>
</evidence>
<evidence type="ECO:0000313" key="3">
    <source>
        <dbReference type="EMBL" id="GJT96366.1"/>
    </source>
</evidence>
<evidence type="ECO:0000313" key="4">
    <source>
        <dbReference type="Proteomes" id="UP001151760"/>
    </source>
</evidence>
<keyword evidence="1" id="KW-0175">Coiled coil</keyword>
<gene>
    <name evidence="3" type="ORF">Tco_1091884</name>
</gene>
<evidence type="ECO:0000256" key="2">
    <source>
        <dbReference type="SAM" id="MobiDB-lite"/>
    </source>
</evidence>
<comment type="caution">
    <text evidence="3">The sequence shown here is derived from an EMBL/GenBank/DDBJ whole genome shotgun (WGS) entry which is preliminary data.</text>
</comment>
<dbReference type="Proteomes" id="UP001151760">
    <property type="component" value="Unassembled WGS sequence"/>
</dbReference>
<organism evidence="3 4">
    <name type="scientific">Tanacetum coccineum</name>
    <dbReference type="NCBI Taxonomy" id="301880"/>
    <lineage>
        <taxon>Eukaryota</taxon>
        <taxon>Viridiplantae</taxon>
        <taxon>Streptophyta</taxon>
        <taxon>Embryophyta</taxon>
        <taxon>Tracheophyta</taxon>
        <taxon>Spermatophyta</taxon>
        <taxon>Magnoliopsida</taxon>
        <taxon>eudicotyledons</taxon>
        <taxon>Gunneridae</taxon>
        <taxon>Pentapetalae</taxon>
        <taxon>asterids</taxon>
        <taxon>campanulids</taxon>
        <taxon>Asterales</taxon>
        <taxon>Asteraceae</taxon>
        <taxon>Asteroideae</taxon>
        <taxon>Anthemideae</taxon>
        <taxon>Anthemidinae</taxon>
        <taxon>Tanacetum</taxon>
    </lineage>
</organism>